<feature type="domain" description="Nephrocystin 3-like N-terminal" evidence="3">
    <location>
        <begin position="249"/>
        <end position="413"/>
    </location>
</feature>
<dbReference type="InterPro" id="IPR027417">
    <property type="entry name" value="P-loop_NTPase"/>
</dbReference>
<dbReference type="Pfam" id="PF24809">
    <property type="entry name" value="DUF7708"/>
    <property type="match status" value="1"/>
</dbReference>
<dbReference type="PANTHER" id="PTHR10039:SF10">
    <property type="entry name" value="NACHT DOMAIN-CONTAINING PROTEIN"/>
    <property type="match status" value="1"/>
</dbReference>
<feature type="domain" description="DUF7708" evidence="2">
    <location>
        <begin position="66"/>
        <end position="206"/>
    </location>
</feature>
<dbReference type="PANTHER" id="PTHR10039">
    <property type="entry name" value="AMELOGENIN"/>
    <property type="match status" value="1"/>
</dbReference>
<dbReference type="Proteomes" id="UP000250140">
    <property type="component" value="Unassembled WGS sequence"/>
</dbReference>
<dbReference type="EMBL" id="KV749511">
    <property type="protein sequence ID" value="OCL09098.1"/>
    <property type="molecule type" value="Genomic_DNA"/>
</dbReference>
<keyword evidence="1" id="KW-0677">Repeat</keyword>
<dbReference type="AlphaFoldDB" id="A0A8E2F2I7"/>
<evidence type="ECO:0000259" key="2">
    <source>
        <dbReference type="Pfam" id="PF24809"/>
    </source>
</evidence>
<organism evidence="4 5">
    <name type="scientific">Glonium stellatum</name>
    <dbReference type="NCBI Taxonomy" id="574774"/>
    <lineage>
        <taxon>Eukaryota</taxon>
        <taxon>Fungi</taxon>
        <taxon>Dikarya</taxon>
        <taxon>Ascomycota</taxon>
        <taxon>Pezizomycotina</taxon>
        <taxon>Dothideomycetes</taxon>
        <taxon>Pleosporomycetidae</taxon>
        <taxon>Gloniales</taxon>
        <taxon>Gloniaceae</taxon>
        <taxon>Glonium</taxon>
    </lineage>
</organism>
<evidence type="ECO:0000313" key="5">
    <source>
        <dbReference type="Proteomes" id="UP000250140"/>
    </source>
</evidence>
<dbReference type="InterPro" id="IPR056125">
    <property type="entry name" value="DUF7708"/>
</dbReference>
<protein>
    <recommendedName>
        <fullName evidence="6">NACHT domain-containing protein</fullName>
    </recommendedName>
</protein>
<name>A0A8E2F2I7_9PEZI</name>
<evidence type="ECO:0008006" key="6">
    <source>
        <dbReference type="Google" id="ProtNLM"/>
    </source>
</evidence>
<keyword evidence="5" id="KW-1185">Reference proteome</keyword>
<reference evidence="4 5" key="1">
    <citation type="journal article" date="2016" name="Nat. Commun.">
        <title>Ectomycorrhizal ecology is imprinted in the genome of the dominant symbiotic fungus Cenococcum geophilum.</title>
        <authorList>
            <consortium name="DOE Joint Genome Institute"/>
            <person name="Peter M."/>
            <person name="Kohler A."/>
            <person name="Ohm R.A."/>
            <person name="Kuo A."/>
            <person name="Krutzmann J."/>
            <person name="Morin E."/>
            <person name="Arend M."/>
            <person name="Barry K.W."/>
            <person name="Binder M."/>
            <person name="Choi C."/>
            <person name="Clum A."/>
            <person name="Copeland A."/>
            <person name="Grisel N."/>
            <person name="Haridas S."/>
            <person name="Kipfer T."/>
            <person name="LaButti K."/>
            <person name="Lindquist E."/>
            <person name="Lipzen A."/>
            <person name="Maire R."/>
            <person name="Meier B."/>
            <person name="Mihaltcheva S."/>
            <person name="Molinier V."/>
            <person name="Murat C."/>
            <person name="Poggeler S."/>
            <person name="Quandt C.A."/>
            <person name="Sperisen C."/>
            <person name="Tritt A."/>
            <person name="Tisserant E."/>
            <person name="Crous P.W."/>
            <person name="Henrissat B."/>
            <person name="Nehls U."/>
            <person name="Egli S."/>
            <person name="Spatafora J.W."/>
            <person name="Grigoriev I.V."/>
            <person name="Martin F.M."/>
        </authorList>
    </citation>
    <scope>NUCLEOTIDE SEQUENCE [LARGE SCALE GENOMIC DNA]</scope>
    <source>
        <strain evidence="4 5">CBS 207.34</strain>
    </source>
</reference>
<evidence type="ECO:0000259" key="3">
    <source>
        <dbReference type="Pfam" id="PF24883"/>
    </source>
</evidence>
<sequence length="479" mass="54278">MSLGATDIGVPTAPWEDAKARFLEGLSGPEKALFHEASLENLFYTGSAAYKKYSADSKLRAVSTRLQPLVESVEGFGKALDIFSNTSSLLLCPIWGSIRVVLHMAEQYGKCFDKLAEMFSRIGDVLPRFRTYEAIFMGHKRLRLALCNAYLAIIKFSVDAKSVFLKAGASPMLWTPFAKRFDNYVSEFRTCQKNVEKEAETCHMIESKQARELELANTKAKKRRELLAFLSLLDYRGHHRKLQQLRHQGTGSWLAEIQSFRLWLETTTSDCFCCFGIPGSGKTVLASTIIDSMSPFFVDMGSAICYHYCDYSNVSTLDISLIFGTLLRQLLERIEIPADIADEIHQYSEGYRNILPKDLLKLLTKVLGCFEKVMLVLDGVDELAKRDQTAVIEAVDLLTKLSSPVVKFMIFSRREEKLIRRAFECYDFIDISVEYVRHDIAKFVSDSIDEKLQNHELVIQDPGLKQIIINTLVEGAEDM</sequence>
<evidence type="ECO:0000313" key="4">
    <source>
        <dbReference type="EMBL" id="OCL09098.1"/>
    </source>
</evidence>
<evidence type="ECO:0000256" key="1">
    <source>
        <dbReference type="ARBA" id="ARBA00022737"/>
    </source>
</evidence>
<accession>A0A8E2F2I7</accession>
<proteinExistence type="predicted"/>
<dbReference type="SUPFAM" id="SSF52540">
    <property type="entry name" value="P-loop containing nucleoside triphosphate hydrolases"/>
    <property type="match status" value="1"/>
</dbReference>
<dbReference type="Pfam" id="PF24883">
    <property type="entry name" value="NPHP3_N"/>
    <property type="match status" value="1"/>
</dbReference>
<dbReference type="OrthoDB" id="7464126at2759"/>
<dbReference type="InterPro" id="IPR056884">
    <property type="entry name" value="NPHP3-like_N"/>
</dbReference>
<dbReference type="Gene3D" id="3.40.50.300">
    <property type="entry name" value="P-loop containing nucleotide triphosphate hydrolases"/>
    <property type="match status" value="1"/>
</dbReference>
<gene>
    <name evidence="4" type="ORF">AOQ84DRAFT_291892</name>
</gene>